<dbReference type="AlphaFoldDB" id="A0A085WX61"/>
<evidence type="ECO:0000313" key="2">
    <source>
        <dbReference type="Proteomes" id="UP000028725"/>
    </source>
</evidence>
<dbReference type="Proteomes" id="UP000028725">
    <property type="component" value="Unassembled WGS sequence"/>
</dbReference>
<accession>A0A085WX61</accession>
<proteinExistence type="predicted"/>
<reference evidence="1 2" key="1">
    <citation type="submission" date="2014-04" db="EMBL/GenBank/DDBJ databases">
        <title>Genome assembly of Hyalangium minutum DSM 14724.</title>
        <authorList>
            <person name="Sharma G."/>
            <person name="Subramanian S."/>
        </authorList>
    </citation>
    <scope>NUCLEOTIDE SEQUENCE [LARGE SCALE GENOMIC DNA]</scope>
    <source>
        <strain evidence="1 2">DSM 14724</strain>
    </source>
</reference>
<dbReference type="RefSeq" id="WP_240486488.1">
    <property type="nucleotide sequence ID" value="NZ_JMCB01000001.1"/>
</dbReference>
<comment type="caution">
    <text evidence="1">The sequence shown here is derived from an EMBL/GenBank/DDBJ whole genome shotgun (WGS) entry which is preliminary data.</text>
</comment>
<protein>
    <submittedName>
        <fullName evidence="1">Uncharacterized protein</fullName>
    </submittedName>
</protein>
<name>A0A085WX61_9BACT</name>
<keyword evidence="2" id="KW-1185">Reference proteome</keyword>
<organism evidence="1 2">
    <name type="scientific">Hyalangium minutum</name>
    <dbReference type="NCBI Taxonomy" id="394096"/>
    <lineage>
        <taxon>Bacteria</taxon>
        <taxon>Pseudomonadati</taxon>
        <taxon>Myxococcota</taxon>
        <taxon>Myxococcia</taxon>
        <taxon>Myxococcales</taxon>
        <taxon>Cystobacterineae</taxon>
        <taxon>Archangiaceae</taxon>
        <taxon>Hyalangium</taxon>
    </lineage>
</organism>
<gene>
    <name evidence="1" type="ORF">DB31_0536</name>
</gene>
<dbReference type="EMBL" id="JMCB01000001">
    <property type="protein sequence ID" value="KFE72274.1"/>
    <property type="molecule type" value="Genomic_DNA"/>
</dbReference>
<sequence length="201" mass="22025">MGGRTLEAHGGYLIRLETFHGLELPRLAREALALEGVAGVPPGLHLSVIRRRKVIRLAFTGTQATGRSGAHWYADHHALARMLSRAANATVHVYVYDPEEREQVIAYGNGHRVGGDKVVYEDVELSGEEEQDDAAFTRMRARWPMGHLAYVFGLTREELLGMPRASPSVVLSLDAADAQDAEGRLEMLLPSPQMSRASDAA</sequence>
<dbReference type="PATRIC" id="fig|394096.3.peg.531"/>
<evidence type="ECO:0000313" key="1">
    <source>
        <dbReference type="EMBL" id="KFE72274.1"/>
    </source>
</evidence>